<dbReference type="Gene3D" id="1.10.510.10">
    <property type="entry name" value="Transferase(Phosphotransferase) domain 1"/>
    <property type="match status" value="1"/>
</dbReference>
<dbReference type="CDD" id="cd14014">
    <property type="entry name" value="STKc_PknB_like"/>
    <property type="match status" value="1"/>
</dbReference>
<dbReference type="PROSITE" id="PS50011">
    <property type="entry name" value="PROTEIN_KINASE_DOM"/>
    <property type="match status" value="1"/>
</dbReference>
<keyword evidence="4" id="KW-0067">ATP-binding</keyword>
<dbReference type="SUPFAM" id="SSF56112">
    <property type="entry name" value="Protein kinase-like (PK-like)"/>
    <property type="match status" value="1"/>
</dbReference>
<feature type="compositionally biased region" description="Basic and acidic residues" evidence="5">
    <location>
        <begin position="371"/>
        <end position="388"/>
    </location>
</feature>
<dbReference type="PANTHER" id="PTHR43289">
    <property type="entry name" value="MITOGEN-ACTIVATED PROTEIN KINASE KINASE KINASE 20-RELATED"/>
    <property type="match status" value="1"/>
</dbReference>
<dbReference type="Proteomes" id="UP000237968">
    <property type="component" value="Unassembled WGS sequence"/>
</dbReference>
<dbReference type="EC" id="2.7.11.1" evidence="8"/>
<organism evidence="8 9">
    <name type="scientific">Enhygromyxa salina</name>
    <dbReference type="NCBI Taxonomy" id="215803"/>
    <lineage>
        <taxon>Bacteria</taxon>
        <taxon>Pseudomonadati</taxon>
        <taxon>Myxococcota</taxon>
        <taxon>Polyangia</taxon>
        <taxon>Nannocystales</taxon>
        <taxon>Nannocystaceae</taxon>
        <taxon>Enhygromyxa</taxon>
    </lineage>
</organism>
<evidence type="ECO:0000256" key="3">
    <source>
        <dbReference type="ARBA" id="ARBA00022777"/>
    </source>
</evidence>
<dbReference type="PANTHER" id="PTHR43289:SF6">
    <property type="entry name" value="SERINE_THREONINE-PROTEIN KINASE NEKL-3"/>
    <property type="match status" value="1"/>
</dbReference>
<feature type="region of interest" description="Disordered" evidence="5">
    <location>
        <begin position="366"/>
        <end position="441"/>
    </location>
</feature>
<dbReference type="Pfam" id="PF00069">
    <property type="entry name" value="Pkinase"/>
    <property type="match status" value="1"/>
</dbReference>
<dbReference type="PROSITE" id="PS00109">
    <property type="entry name" value="PROTEIN_KINASE_TYR"/>
    <property type="match status" value="1"/>
</dbReference>
<dbReference type="GO" id="GO:0005524">
    <property type="term" value="F:ATP binding"/>
    <property type="evidence" value="ECO:0007669"/>
    <property type="project" value="UniProtKB-KW"/>
</dbReference>
<dbReference type="AlphaFoldDB" id="A0A2S9XBD3"/>
<evidence type="ECO:0000256" key="1">
    <source>
        <dbReference type="ARBA" id="ARBA00022679"/>
    </source>
</evidence>
<feature type="compositionally biased region" description="Low complexity" evidence="5">
    <location>
        <begin position="418"/>
        <end position="428"/>
    </location>
</feature>
<evidence type="ECO:0000256" key="4">
    <source>
        <dbReference type="ARBA" id="ARBA00022840"/>
    </source>
</evidence>
<evidence type="ECO:0000256" key="6">
    <source>
        <dbReference type="SAM" id="Phobius"/>
    </source>
</evidence>
<dbReference type="GO" id="GO:0004674">
    <property type="term" value="F:protein serine/threonine kinase activity"/>
    <property type="evidence" value="ECO:0007669"/>
    <property type="project" value="UniProtKB-EC"/>
</dbReference>
<name>A0A2S9XBD3_9BACT</name>
<protein>
    <submittedName>
        <fullName evidence="8">Serine/threonine-protein kinase pkn6</fullName>
        <ecNumber evidence="8">2.7.11.1</ecNumber>
    </submittedName>
</protein>
<feature type="transmembrane region" description="Helical" evidence="6">
    <location>
        <begin position="338"/>
        <end position="358"/>
    </location>
</feature>
<proteinExistence type="predicted"/>
<keyword evidence="3 8" id="KW-0418">Kinase</keyword>
<evidence type="ECO:0000259" key="7">
    <source>
        <dbReference type="PROSITE" id="PS50011"/>
    </source>
</evidence>
<keyword evidence="2" id="KW-0547">Nucleotide-binding</keyword>
<evidence type="ECO:0000313" key="9">
    <source>
        <dbReference type="Proteomes" id="UP000237968"/>
    </source>
</evidence>
<feature type="region of interest" description="Disordered" evidence="5">
    <location>
        <begin position="279"/>
        <end position="325"/>
    </location>
</feature>
<dbReference type="EMBL" id="PVNK01000306">
    <property type="protein sequence ID" value="PRP90011.1"/>
    <property type="molecule type" value="Genomic_DNA"/>
</dbReference>
<dbReference type="Gene3D" id="3.30.200.20">
    <property type="entry name" value="Phosphorylase Kinase, domain 1"/>
    <property type="match status" value="1"/>
</dbReference>
<feature type="compositionally biased region" description="Low complexity" evidence="5">
    <location>
        <begin position="389"/>
        <end position="407"/>
    </location>
</feature>
<dbReference type="InterPro" id="IPR000719">
    <property type="entry name" value="Prot_kinase_dom"/>
</dbReference>
<gene>
    <name evidence="8" type="primary">pkn6_12</name>
    <name evidence="8" type="ORF">ENSA5_68710</name>
</gene>
<keyword evidence="9" id="KW-1185">Reference proteome</keyword>
<feature type="domain" description="Protein kinase" evidence="7">
    <location>
        <begin position="1"/>
        <end position="249"/>
    </location>
</feature>
<sequence>MGGATKTVAIKLLASHLACNPVYRRMFVDEARLTMMLNHSNIVQVFDVGEQRGRSYLVMEWVDGLDLSRLGTSMRESGEAFEIEVVAHIIGEVLRGLVYAHGLSEGAQTNTVVHRDISPHNVLISVSGEVKISDFGVARLASEDTSGVHVRGKLRYMPPEQVRGESKSATVDLFAVGAMMQELLDGVRFRAGLDRDELFGMVMSGDVPDLVRTDVPAELLALRDALLAKDPDQRPQSATEALELLREWPGFAHLGHELAVLVRGRSGVEGPRTGLTVASTGEEVEVSDEPTVREGSFPPDSSELATRTVRNPDDAASETTPRSLLGARAATRRRWRRPVLMATLASFGICLGFGFAWMHGEAQTPPEALADEARPEPAEDRVAPKDSRPATAPTEPTPAKLEPTPAKLEPTPAKLEPAPEAQPAVAPGPRRKRARPAKPEVEDAKPAEVEFAAHEFFFVWVKVAGQQRALEPVATIPLSPGRHRVWVRETPDQAWVPAGRIRVAAGRSYRVSLEKPAGLALARLD</sequence>
<evidence type="ECO:0000256" key="5">
    <source>
        <dbReference type="SAM" id="MobiDB-lite"/>
    </source>
</evidence>
<evidence type="ECO:0000256" key="2">
    <source>
        <dbReference type="ARBA" id="ARBA00022741"/>
    </source>
</evidence>
<comment type="caution">
    <text evidence="8">The sequence shown here is derived from an EMBL/GenBank/DDBJ whole genome shotgun (WGS) entry which is preliminary data.</text>
</comment>
<dbReference type="InterPro" id="IPR011009">
    <property type="entry name" value="Kinase-like_dom_sf"/>
</dbReference>
<keyword evidence="6" id="KW-0472">Membrane</keyword>
<keyword evidence="6" id="KW-0812">Transmembrane</keyword>
<keyword evidence="6" id="KW-1133">Transmembrane helix</keyword>
<evidence type="ECO:0000313" key="8">
    <source>
        <dbReference type="EMBL" id="PRP90011.1"/>
    </source>
</evidence>
<reference evidence="8 9" key="1">
    <citation type="submission" date="2018-03" db="EMBL/GenBank/DDBJ databases">
        <title>Draft Genome Sequences of the Obligatory Marine Myxobacteria Enhygromyxa salina SWB005.</title>
        <authorList>
            <person name="Poehlein A."/>
            <person name="Moghaddam J.A."/>
            <person name="Harms H."/>
            <person name="Alanjari M."/>
            <person name="Koenig G.M."/>
            <person name="Daniel R."/>
            <person name="Schaeberle T.F."/>
        </authorList>
    </citation>
    <scope>NUCLEOTIDE SEQUENCE [LARGE SCALE GENOMIC DNA]</scope>
    <source>
        <strain evidence="8 9">SWB005</strain>
    </source>
</reference>
<accession>A0A2S9XBD3</accession>
<dbReference type="InterPro" id="IPR008266">
    <property type="entry name" value="Tyr_kinase_AS"/>
</dbReference>
<keyword evidence="1 8" id="KW-0808">Transferase</keyword>